<dbReference type="InterPro" id="IPR054765">
    <property type="entry name" value="SLBB_dom"/>
</dbReference>
<keyword evidence="12" id="KW-0564">Palmitate</keyword>
<name>A0A5R8M9S3_9GAMM</name>
<evidence type="ECO:0000256" key="6">
    <source>
        <dbReference type="ARBA" id="ARBA00022692"/>
    </source>
</evidence>
<feature type="domain" description="SLBB" evidence="18">
    <location>
        <begin position="255"/>
        <end position="339"/>
    </location>
</feature>
<evidence type="ECO:0000256" key="12">
    <source>
        <dbReference type="ARBA" id="ARBA00023139"/>
    </source>
</evidence>
<evidence type="ECO:0000313" key="20">
    <source>
        <dbReference type="Proteomes" id="UP000306973"/>
    </source>
</evidence>
<evidence type="ECO:0000256" key="1">
    <source>
        <dbReference type="ARBA" id="ARBA00004571"/>
    </source>
</evidence>
<evidence type="ECO:0000256" key="11">
    <source>
        <dbReference type="ARBA" id="ARBA00023136"/>
    </source>
</evidence>
<comment type="similarity">
    <text evidence="2">Belongs to the BexD/CtrA/VexA family.</text>
</comment>
<protein>
    <submittedName>
        <fullName evidence="19">Polysaccharide export protein Wza</fullName>
    </submittedName>
</protein>
<keyword evidence="6" id="KW-0812">Transmembrane</keyword>
<keyword evidence="11" id="KW-0472">Membrane</keyword>
<dbReference type="Pfam" id="PF02563">
    <property type="entry name" value="Poly_export"/>
    <property type="match status" value="1"/>
</dbReference>
<dbReference type="InterPro" id="IPR003715">
    <property type="entry name" value="Poly_export_N"/>
</dbReference>
<keyword evidence="5" id="KW-0762">Sugar transport</keyword>
<keyword evidence="9" id="KW-0406">Ion transport</keyword>
<feature type="signal peptide" evidence="15">
    <location>
        <begin position="1"/>
        <end position="26"/>
    </location>
</feature>
<evidence type="ECO:0000256" key="13">
    <source>
        <dbReference type="ARBA" id="ARBA00023237"/>
    </source>
</evidence>
<dbReference type="Pfam" id="PF18412">
    <property type="entry name" value="Wza_C"/>
    <property type="match status" value="1"/>
</dbReference>
<organism evidence="19 20">
    <name type="scientific">Halomonas urmiana</name>
    <dbReference type="NCBI Taxonomy" id="490901"/>
    <lineage>
        <taxon>Bacteria</taxon>
        <taxon>Pseudomonadati</taxon>
        <taxon>Pseudomonadota</taxon>
        <taxon>Gammaproteobacteria</taxon>
        <taxon>Oceanospirillales</taxon>
        <taxon>Halomonadaceae</taxon>
        <taxon>Halomonas</taxon>
    </lineage>
</organism>
<feature type="domain" description="Outer-membrane lipoprotein Wza C-terminal" evidence="17">
    <location>
        <begin position="342"/>
        <end position="371"/>
    </location>
</feature>
<dbReference type="EMBL" id="VBUI01000043">
    <property type="protein sequence ID" value="TLF45479.1"/>
    <property type="molecule type" value="Genomic_DNA"/>
</dbReference>
<keyword evidence="7 15" id="KW-0732">Signal</keyword>
<evidence type="ECO:0000259" key="16">
    <source>
        <dbReference type="Pfam" id="PF02563"/>
    </source>
</evidence>
<dbReference type="GO" id="GO:0046930">
    <property type="term" value="C:pore complex"/>
    <property type="evidence" value="ECO:0007669"/>
    <property type="project" value="UniProtKB-KW"/>
</dbReference>
<feature type="chain" id="PRO_5024339055" evidence="15">
    <location>
        <begin position="27"/>
        <end position="374"/>
    </location>
</feature>
<keyword evidence="14" id="KW-0449">Lipoprotein</keyword>
<evidence type="ECO:0000256" key="8">
    <source>
        <dbReference type="ARBA" id="ARBA00023047"/>
    </source>
</evidence>
<dbReference type="Proteomes" id="UP000306973">
    <property type="component" value="Unassembled WGS sequence"/>
</dbReference>
<evidence type="ECO:0000256" key="9">
    <source>
        <dbReference type="ARBA" id="ARBA00023065"/>
    </source>
</evidence>
<comment type="caution">
    <text evidence="19">The sequence shown here is derived from an EMBL/GenBank/DDBJ whole genome shotgun (WGS) entry which is preliminary data.</text>
</comment>
<dbReference type="GO" id="GO:0015288">
    <property type="term" value="F:porin activity"/>
    <property type="evidence" value="ECO:0007669"/>
    <property type="project" value="UniProtKB-KW"/>
</dbReference>
<dbReference type="InterPro" id="IPR040716">
    <property type="entry name" value="Wza_C"/>
</dbReference>
<dbReference type="Gene3D" id="3.30.1950.10">
    <property type="entry name" value="wza like domain"/>
    <property type="match status" value="1"/>
</dbReference>
<evidence type="ECO:0000256" key="10">
    <source>
        <dbReference type="ARBA" id="ARBA00023114"/>
    </source>
</evidence>
<dbReference type="NCBIfam" id="NF011658">
    <property type="entry name" value="PRK15078.1"/>
    <property type="match status" value="1"/>
</dbReference>
<evidence type="ECO:0000256" key="15">
    <source>
        <dbReference type="SAM" id="SignalP"/>
    </source>
</evidence>
<evidence type="ECO:0000256" key="7">
    <source>
        <dbReference type="ARBA" id="ARBA00022729"/>
    </source>
</evidence>
<evidence type="ECO:0000256" key="5">
    <source>
        <dbReference type="ARBA" id="ARBA00022597"/>
    </source>
</evidence>
<dbReference type="Gene3D" id="1.20.5.70">
    <property type="match status" value="1"/>
</dbReference>
<dbReference type="GO" id="GO:0006811">
    <property type="term" value="P:monoatomic ion transport"/>
    <property type="evidence" value="ECO:0007669"/>
    <property type="project" value="UniProtKB-KW"/>
</dbReference>
<dbReference type="GO" id="GO:0009279">
    <property type="term" value="C:cell outer membrane"/>
    <property type="evidence" value="ECO:0007669"/>
    <property type="project" value="UniProtKB-SubCell"/>
</dbReference>
<reference evidence="19 20" key="1">
    <citation type="journal article" date="2007" name="Int. J. Syst. Evol. Microbiol.">
        <title>Halomonas saccharevitans sp. nov., Halomonas arcis sp. nov. and Halomonas subterranea sp. nov., halophilic bacteria isolated from hypersaline environments of China.</title>
        <authorList>
            <person name="Xu X.W."/>
            <person name="Wu Y.H."/>
            <person name="Zhou Z."/>
            <person name="Wang C.S."/>
            <person name="Zhou Y.G."/>
            <person name="Zhang H.B."/>
            <person name="Wang Y."/>
            <person name="Wu M."/>
        </authorList>
    </citation>
    <scope>NUCLEOTIDE SEQUENCE [LARGE SCALE GENOMIC DNA]</scope>
    <source>
        <strain evidence="19 20">TBZ3</strain>
    </source>
</reference>
<dbReference type="GO" id="GO:0015159">
    <property type="term" value="F:polysaccharide transmembrane transporter activity"/>
    <property type="evidence" value="ECO:0007669"/>
    <property type="project" value="InterPro"/>
</dbReference>
<dbReference type="PANTHER" id="PTHR33619:SF3">
    <property type="entry name" value="POLYSACCHARIDE EXPORT PROTEIN GFCE-RELATED"/>
    <property type="match status" value="1"/>
</dbReference>
<gene>
    <name evidence="19" type="ORF">FEI13_18075</name>
</gene>
<evidence type="ECO:0000259" key="17">
    <source>
        <dbReference type="Pfam" id="PF18412"/>
    </source>
</evidence>
<keyword evidence="3" id="KW-0813">Transport</keyword>
<evidence type="ECO:0000256" key="14">
    <source>
        <dbReference type="ARBA" id="ARBA00023288"/>
    </source>
</evidence>
<evidence type="ECO:0000256" key="4">
    <source>
        <dbReference type="ARBA" id="ARBA00022452"/>
    </source>
</evidence>
<keyword evidence="13" id="KW-0998">Cell outer membrane</keyword>
<dbReference type="PANTHER" id="PTHR33619">
    <property type="entry name" value="POLYSACCHARIDE EXPORT PROTEIN GFCE-RELATED"/>
    <property type="match status" value="1"/>
</dbReference>
<sequence>MKRLVHGAWFAISLLPVGAMTGCSMAPGGHIDYEATEQVSLDDQVNIVPITPSLISTYRTQSTEPTSRNMSTDMLRQMENYQYQVGAGDVLNIIVYDHPELTIPAGSERSAEESGTLVHSDGSIYYPYIGNIQVEGKTVAEIRRILTNRLSTYIADPQLEVSVAAFRSKKFYVSGAVENPGVQPITNVPITLLDAVSQAGGAADNANWHHVTLNRDGEEITVSLYEMLKNGDMTQNRLMRPGDVLHVSSAENQGIAIMGQVRNPGQILAGREHLTLTDALSRAGGVVESRAEPSGIFVIRGNGPGSEKMATVFQLDISNAVALNMGSYFPLQPQDVVYVTSAPLARWNNVISLLLPSISLPGNVADSATDVGDL</sequence>
<keyword evidence="10" id="KW-0626">Porin</keyword>
<comment type="subcellular location">
    <subcellularLocation>
        <location evidence="1">Cell outer membrane</location>
        <topology evidence="1">Multi-pass membrane protein</topology>
    </subcellularLocation>
</comment>
<accession>A0A5R8M9S3</accession>
<keyword evidence="4" id="KW-1134">Transmembrane beta strand</keyword>
<evidence type="ECO:0000256" key="2">
    <source>
        <dbReference type="ARBA" id="ARBA00009450"/>
    </source>
</evidence>
<keyword evidence="20" id="KW-1185">Reference proteome</keyword>
<dbReference type="PROSITE" id="PS51257">
    <property type="entry name" value="PROKAR_LIPOPROTEIN"/>
    <property type="match status" value="1"/>
</dbReference>
<dbReference type="Pfam" id="PF22461">
    <property type="entry name" value="SLBB_2"/>
    <property type="match status" value="2"/>
</dbReference>
<proteinExistence type="inferred from homology"/>
<feature type="domain" description="Polysaccharide export protein N-terminal" evidence="16">
    <location>
        <begin position="79"/>
        <end position="163"/>
    </location>
</feature>
<feature type="domain" description="SLBB" evidence="18">
    <location>
        <begin position="169"/>
        <end position="247"/>
    </location>
</feature>
<dbReference type="Gene3D" id="3.10.560.10">
    <property type="entry name" value="Outer membrane lipoprotein wza domain like"/>
    <property type="match status" value="2"/>
</dbReference>
<dbReference type="AlphaFoldDB" id="A0A5R8M9S3"/>
<evidence type="ECO:0000259" key="18">
    <source>
        <dbReference type="Pfam" id="PF22461"/>
    </source>
</evidence>
<dbReference type="OrthoDB" id="9808421at2"/>
<evidence type="ECO:0000313" key="19">
    <source>
        <dbReference type="EMBL" id="TLF45479.1"/>
    </source>
</evidence>
<dbReference type="InterPro" id="IPR049712">
    <property type="entry name" value="Poly_export"/>
</dbReference>
<keyword evidence="8" id="KW-0625">Polysaccharide transport</keyword>
<evidence type="ECO:0000256" key="3">
    <source>
        <dbReference type="ARBA" id="ARBA00022448"/>
    </source>
</evidence>